<keyword evidence="1" id="KW-0812">Transmembrane</keyword>
<accession>A0ABN1IRS2</accession>
<keyword evidence="1" id="KW-1133">Transmembrane helix</keyword>
<proteinExistence type="predicted"/>
<protein>
    <submittedName>
        <fullName evidence="2">Uncharacterized protein</fullName>
    </submittedName>
</protein>
<keyword evidence="3" id="KW-1185">Reference proteome</keyword>
<sequence>MNQSYFMYTYRRRWAYRIMALIFCALIVLGIIGIGIYTYYDKTNNATVVKTFEDYNKALDDDSYIEISSDELYDLDIVITETISKLGIKISEDVKAKFVAIRLAPYTLAVSVPKDEYKKLMKQEKGPYILKGRLVELEDDELEDIKKAMKDNHSLSGGFQLVPYLQYLEYQSPMNSASTYFVYAALCVIFVLVLYIGVMRRNTMALKSLKNFSNGDIEMACTQIDNELNLPDVYRNVPITITKNYIIVETQQIVFALPLRELMWVYKETIQKKIYGFVPAGKTNSLVFVFSDKKTYKVDLFKGEETIDEVVEYMCNNCKTSFVGHSEELENLFKKDSDDFIVKWRINKEKYN</sequence>
<keyword evidence="1" id="KW-0472">Membrane</keyword>
<dbReference type="Proteomes" id="UP001500339">
    <property type="component" value="Unassembled WGS sequence"/>
</dbReference>
<evidence type="ECO:0000313" key="3">
    <source>
        <dbReference type="Proteomes" id="UP001500339"/>
    </source>
</evidence>
<comment type="caution">
    <text evidence="2">The sequence shown here is derived from an EMBL/GenBank/DDBJ whole genome shotgun (WGS) entry which is preliminary data.</text>
</comment>
<evidence type="ECO:0000313" key="2">
    <source>
        <dbReference type="EMBL" id="GAA0720053.1"/>
    </source>
</evidence>
<name>A0ABN1IRS2_9CLOT</name>
<evidence type="ECO:0000256" key="1">
    <source>
        <dbReference type="SAM" id="Phobius"/>
    </source>
</evidence>
<dbReference type="EMBL" id="BAAACF010000001">
    <property type="protein sequence ID" value="GAA0720053.1"/>
    <property type="molecule type" value="Genomic_DNA"/>
</dbReference>
<feature type="transmembrane region" description="Helical" evidence="1">
    <location>
        <begin position="20"/>
        <end position="40"/>
    </location>
</feature>
<reference evidence="2 3" key="1">
    <citation type="journal article" date="2019" name="Int. J. Syst. Evol. Microbiol.">
        <title>The Global Catalogue of Microorganisms (GCM) 10K type strain sequencing project: providing services to taxonomists for standard genome sequencing and annotation.</title>
        <authorList>
            <consortium name="The Broad Institute Genomics Platform"/>
            <consortium name="The Broad Institute Genome Sequencing Center for Infectious Disease"/>
            <person name="Wu L."/>
            <person name="Ma J."/>
        </authorList>
    </citation>
    <scope>NUCLEOTIDE SEQUENCE [LARGE SCALE GENOMIC DNA]</scope>
    <source>
        <strain evidence="2 3">JCM 1405</strain>
    </source>
</reference>
<gene>
    <name evidence="2" type="ORF">GCM10008905_08840</name>
</gene>
<feature type="transmembrane region" description="Helical" evidence="1">
    <location>
        <begin position="180"/>
        <end position="198"/>
    </location>
</feature>
<organism evidence="2 3">
    <name type="scientific">Clostridium malenominatum</name>
    <dbReference type="NCBI Taxonomy" id="1539"/>
    <lineage>
        <taxon>Bacteria</taxon>
        <taxon>Bacillati</taxon>
        <taxon>Bacillota</taxon>
        <taxon>Clostridia</taxon>
        <taxon>Eubacteriales</taxon>
        <taxon>Clostridiaceae</taxon>
        <taxon>Clostridium</taxon>
    </lineage>
</organism>